<accession>A0A2S0I0Q3</accession>
<proteinExistence type="predicted"/>
<gene>
    <name evidence="1" type="ORF">C5O00_12270</name>
</gene>
<evidence type="ECO:0008006" key="3">
    <source>
        <dbReference type="Google" id="ProtNLM"/>
    </source>
</evidence>
<organism evidence="1 2">
    <name type="scientific">Pukyongia salina</name>
    <dbReference type="NCBI Taxonomy" id="2094025"/>
    <lineage>
        <taxon>Bacteria</taxon>
        <taxon>Pseudomonadati</taxon>
        <taxon>Bacteroidota</taxon>
        <taxon>Flavobacteriia</taxon>
        <taxon>Flavobacteriales</taxon>
        <taxon>Flavobacteriaceae</taxon>
        <taxon>Pukyongia</taxon>
    </lineage>
</organism>
<dbReference type="AlphaFoldDB" id="A0A2S0I0Q3"/>
<dbReference type="EMBL" id="CP027062">
    <property type="protein sequence ID" value="AVI52434.1"/>
    <property type="molecule type" value="Genomic_DNA"/>
</dbReference>
<keyword evidence="2" id="KW-1185">Reference proteome</keyword>
<dbReference type="OrthoDB" id="1144359at2"/>
<dbReference type="Proteomes" id="UP000238442">
    <property type="component" value="Chromosome"/>
</dbReference>
<name>A0A2S0I0Q3_9FLAO</name>
<evidence type="ECO:0000313" key="2">
    <source>
        <dbReference type="Proteomes" id="UP000238442"/>
    </source>
</evidence>
<protein>
    <recommendedName>
        <fullName evidence="3">STAS/SEC14 domain-containing protein</fullName>
    </recommendedName>
</protein>
<dbReference type="KEGG" id="aue:C5O00_12270"/>
<reference evidence="1 2" key="1">
    <citation type="submission" date="2018-02" db="EMBL/GenBank/DDBJ databases">
        <title>Genomic analysis of the strain RR4-38 isolated from a seawater recirculating aquaculture system.</title>
        <authorList>
            <person name="Kim Y.-S."/>
            <person name="Jang Y.H."/>
            <person name="Kim K.-H."/>
        </authorList>
    </citation>
    <scope>NUCLEOTIDE SEQUENCE [LARGE SCALE GENOMIC DNA]</scope>
    <source>
        <strain evidence="1 2">RR4-38</strain>
    </source>
</reference>
<evidence type="ECO:0000313" key="1">
    <source>
        <dbReference type="EMBL" id="AVI52434.1"/>
    </source>
</evidence>
<dbReference type="InterPro" id="IPR036513">
    <property type="entry name" value="STAS_dom_sf"/>
</dbReference>
<dbReference type="SUPFAM" id="SSF52091">
    <property type="entry name" value="SpoIIaa-like"/>
    <property type="match status" value="1"/>
</dbReference>
<sequence>MNSNEKHIETFDFGVAELHRDYILMVMNEGITVDFEINRQLCEYAANYYKNRQFGYITHRKNSYSVDPYVYKETSKLKGLVAFAIVSDKHIRRETAILEKIFLNKPLRTFKELNTAIAWVQSHTNSN</sequence>